<gene>
    <name evidence="1" type="ORF">PILCRDRAFT_663886</name>
</gene>
<reference evidence="1 2" key="1">
    <citation type="submission" date="2014-04" db="EMBL/GenBank/DDBJ databases">
        <authorList>
            <consortium name="DOE Joint Genome Institute"/>
            <person name="Kuo A."/>
            <person name="Tarkka M."/>
            <person name="Buscot F."/>
            <person name="Kohler A."/>
            <person name="Nagy L.G."/>
            <person name="Floudas D."/>
            <person name="Copeland A."/>
            <person name="Barry K.W."/>
            <person name="Cichocki N."/>
            <person name="Veneault-Fourrey C."/>
            <person name="LaButti K."/>
            <person name="Lindquist E.A."/>
            <person name="Lipzen A."/>
            <person name="Lundell T."/>
            <person name="Morin E."/>
            <person name="Murat C."/>
            <person name="Sun H."/>
            <person name="Tunlid A."/>
            <person name="Henrissat B."/>
            <person name="Grigoriev I.V."/>
            <person name="Hibbett D.S."/>
            <person name="Martin F."/>
            <person name="Nordberg H.P."/>
            <person name="Cantor M.N."/>
            <person name="Hua S.X."/>
        </authorList>
    </citation>
    <scope>NUCLEOTIDE SEQUENCE [LARGE SCALE GENOMIC DNA]</scope>
    <source>
        <strain evidence="1 2">F 1598</strain>
    </source>
</reference>
<protein>
    <submittedName>
        <fullName evidence="1">Uncharacterized protein</fullName>
    </submittedName>
</protein>
<evidence type="ECO:0000313" key="1">
    <source>
        <dbReference type="EMBL" id="KIM75766.1"/>
    </source>
</evidence>
<name>A0A0C3F7E8_PILCF</name>
<dbReference type="InParanoid" id="A0A0C3F7E8"/>
<dbReference type="HOGENOM" id="CLU_2321219_0_0_1"/>
<dbReference type="Proteomes" id="UP000054166">
    <property type="component" value="Unassembled WGS sequence"/>
</dbReference>
<reference evidence="2" key="2">
    <citation type="submission" date="2015-01" db="EMBL/GenBank/DDBJ databases">
        <title>Evolutionary Origins and Diversification of the Mycorrhizal Mutualists.</title>
        <authorList>
            <consortium name="DOE Joint Genome Institute"/>
            <consortium name="Mycorrhizal Genomics Consortium"/>
            <person name="Kohler A."/>
            <person name="Kuo A."/>
            <person name="Nagy L.G."/>
            <person name="Floudas D."/>
            <person name="Copeland A."/>
            <person name="Barry K.W."/>
            <person name="Cichocki N."/>
            <person name="Veneault-Fourrey C."/>
            <person name="LaButti K."/>
            <person name="Lindquist E.A."/>
            <person name="Lipzen A."/>
            <person name="Lundell T."/>
            <person name="Morin E."/>
            <person name="Murat C."/>
            <person name="Riley R."/>
            <person name="Ohm R."/>
            <person name="Sun H."/>
            <person name="Tunlid A."/>
            <person name="Henrissat B."/>
            <person name="Grigoriev I.V."/>
            <person name="Hibbett D.S."/>
            <person name="Martin F."/>
        </authorList>
    </citation>
    <scope>NUCLEOTIDE SEQUENCE [LARGE SCALE GENOMIC DNA]</scope>
    <source>
        <strain evidence="2">F 1598</strain>
    </source>
</reference>
<keyword evidence="2" id="KW-1185">Reference proteome</keyword>
<accession>A0A0C3F7E8</accession>
<evidence type="ECO:0000313" key="2">
    <source>
        <dbReference type="Proteomes" id="UP000054166"/>
    </source>
</evidence>
<dbReference type="AlphaFoldDB" id="A0A0C3F7E8"/>
<dbReference type="EMBL" id="KN833042">
    <property type="protein sequence ID" value="KIM75766.1"/>
    <property type="molecule type" value="Genomic_DNA"/>
</dbReference>
<sequence>MHMFNLARQMFSGIYTALNLLICKNSRTWEPTVRQNSPTFLARSIAQLPPDPKCNYLTLSRPLLRHLLRIRSYHPRQLGLDTIPTILPLPNWGMMGMWR</sequence>
<organism evidence="1 2">
    <name type="scientific">Piloderma croceum (strain F 1598)</name>
    <dbReference type="NCBI Taxonomy" id="765440"/>
    <lineage>
        <taxon>Eukaryota</taxon>
        <taxon>Fungi</taxon>
        <taxon>Dikarya</taxon>
        <taxon>Basidiomycota</taxon>
        <taxon>Agaricomycotina</taxon>
        <taxon>Agaricomycetes</taxon>
        <taxon>Agaricomycetidae</taxon>
        <taxon>Atheliales</taxon>
        <taxon>Atheliaceae</taxon>
        <taxon>Piloderma</taxon>
    </lineage>
</organism>
<proteinExistence type="predicted"/>